<dbReference type="SUPFAM" id="SSF46785">
    <property type="entry name" value="Winged helix' DNA-binding domain"/>
    <property type="match status" value="1"/>
</dbReference>
<comment type="similarity">
    <text evidence="1">Belongs to the LysR transcriptional regulatory family.</text>
</comment>
<evidence type="ECO:0000256" key="1">
    <source>
        <dbReference type="ARBA" id="ARBA00009437"/>
    </source>
</evidence>
<dbReference type="EMBL" id="JAHZST010000010">
    <property type="protein sequence ID" value="MBW8184917.1"/>
    <property type="molecule type" value="Genomic_DNA"/>
</dbReference>
<keyword evidence="4" id="KW-0804">Transcription</keyword>
<dbReference type="Gene3D" id="1.10.10.10">
    <property type="entry name" value="Winged helix-like DNA-binding domain superfamily/Winged helix DNA-binding domain"/>
    <property type="match status" value="1"/>
</dbReference>
<gene>
    <name evidence="6" type="ORF">K0625_14745</name>
</gene>
<keyword evidence="7" id="KW-1185">Reference proteome</keyword>
<evidence type="ECO:0000256" key="2">
    <source>
        <dbReference type="ARBA" id="ARBA00023015"/>
    </source>
</evidence>
<dbReference type="Proteomes" id="UP001195963">
    <property type="component" value="Unassembled WGS sequence"/>
</dbReference>
<dbReference type="InterPro" id="IPR000847">
    <property type="entry name" value="LysR_HTH_N"/>
</dbReference>
<dbReference type="PANTHER" id="PTHR30118:SF7">
    <property type="entry name" value="TRANSCRIPTIONAL REGULATOR LYSR FAMILY"/>
    <property type="match status" value="1"/>
</dbReference>
<dbReference type="InterPro" id="IPR036390">
    <property type="entry name" value="WH_DNA-bd_sf"/>
</dbReference>
<dbReference type="Pfam" id="PF00126">
    <property type="entry name" value="HTH_1"/>
    <property type="match status" value="1"/>
</dbReference>
<dbReference type="InterPro" id="IPR036388">
    <property type="entry name" value="WH-like_DNA-bd_sf"/>
</dbReference>
<evidence type="ECO:0000313" key="7">
    <source>
        <dbReference type="Proteomes" id="UP001195963"/>
    </source>
</evidence>
<protein>
    <submittedName>
        <fullName evidence="6">LysR family transcriptional regulator</fullName>
    </submittedName>
</protein>
<keyword evidence="3" id="KW-0238">DNA-binding</keyword>
<reference evidence="6 7" key="1">
    <citation type="submission" date="2021-07" db="EMBL/GenBank/DDBJ databases">
        <title>Shewanella sp. nov, isolated from SCS.</title>
        <authorList>
            <person name="Cao W.R."/>
        </authorList>
    </citation>
    <scope>NUCLEOTIDE SEQUENCE [LARGE SCALE GENOMIC DNA]</scope>
    <source>
        <strain evidence="6 7">NR704-98</strain>
    </source>
</reference>
<sequence length="317" mass="36698">MKNFDFNLLTVLEVLLEEKSVTSAAARLHLSQSAVSKQLARLRDTFDDKLFERTSHGLRPTPKALALAPELRQVLNQVSQLTRPSDFEPQLSQRKFRIHMVETAYSLTYPYFMPELLQQAPKIKLDSQTWHHDSMEMLLRCEVDLGIACREWDNRSLMHIKNIPDELEYVELLRDHPICLVSNHHPLLKEAWNLDTFLKYRHLQVTFGGIEHWLLDDVLKLSHLDRDIAVNMSDFTSAMQLCEQSELLLCCPAKYASQMSQNYALTTLAVPTDLIPGAYVLFWHKHFNLDLSHAWLRKLIATRTIAHHQANPLTDIP</sequence>
<dbReference type="Gene3D" id="3.40.190.10">
    <property type="entry name" value="Periplasmic binding protein-like II"/>
    <property type="match status" value="2"/>
</dbReference>
<evidence type="ECO:0000259" key="5">
    <source>
        <dbReference type="PROSITE" id="PS50931"/>
    </source>
</evidence>
<dbReference type="Pfam" id="PF03466">
    <property type="entry name" value="LysR_substrate"/>
    <property type="match status" value="1"/>
</dbReference>
<comment type="caution">
    <text evidence="6">The sequence shown here is derived from an EMBL/GenBank/DDBJ whole genome shotgun (WGS) entry which is preliminary data.</text>
</comment>
<accession>A0ABS7E7D1</accession>
<dbReference type="PRINTS" id="PR00039">
    <property type="entry name" value="HTHLYSR"/>
</dbReference>
<evidence type="ECO:0000256" key="3">
    <source>
        <dbReference type="ARBA" id="ARBA00023125"/>
    </source>
</evidence>
<name>A0ABS7E7D1_9GAMM</name>
<proteinExistence type="inferred from homology"/>
<dbReference type="CDD" id="cd08417">
    <property type="entry name" value="PBP2_Nitroaromatics_like"/>
    <property type="match status" value="1"/>
</dbReference>
<dbReference type="InterPro" id="IPR005119">
    <property type="entry name" value="LysR_subst-bd"/>
</dbReference>
<keyword evidence="2" id="KW-0805">Transcription regulation</keyword>
<evidence type="ECO:0000313" key="6">
    <source>
        <dbReference type="EMBL" id="MBW8184917.1"/>
    </source>
</evidence>
<organism evidence="6 7">
    <name type="scientific">Shewanella nanhaiensis</name>
    <dbReference type="NCBI Taxonomy" id="2864872"/>
    <lineage>
        <taxon>Bacteria</taxon>
        <taxon>Pseudomonadati</taxon>
        <taxon>Pseudomonadota</taxon>
        <taxon>Gammaproteobacteria</taxon>
        <taxon>Alteromonadales</taxon>
        <taxon>Shewanellaceae</taxon>
        <taxon>Shewanella</taxon>
    </lineage>
</organism>
<dbReference type="InterPro" id="IPR050389">
    <property type="entry name" value="LysR-type_TF"/>
</dbReference>
<dbReference type="PROSITE" id="PS50931">
    <property type="entry name" value="HTH_LYSR"/>
    <property type="match status" value="1"/>
</dbReference>
<dbReference type="RefSeq" id="WP_220110385.1">
    <property type="nucleotide sequence ID" value="NZ_JAHZST010000010.1"/>
</dbReference>
<dbReference type="InterPro" id="IPR037402">
    <property type="entry name" value="YidZ_PBP2"/>
</dbReference>
<dbReference type="PANTHER" id="PTHR30118">
    <property type="entry name" value="HTH-TYPE TRANSCRIPTIONAL REGULATOR LEUO-RELATED"/>
    <property type="match status" value="1"/>
</dbReference>
<evidence type="ECO:0000256" key="4">
    <source>
        <dbReference type="ARBA" id="ARBA00023163"/>
    </source>
</evidence>
<dbReference type="SUPFAM" id="SSF53850">
    <property type="entry name" value="Periplasmic binding protein-like II"/>
    <property type="match status" value="1"/>
</dbReference>
<feature type="domain" description="HTH lysR-type" evidence="5">
    <location>
        <begin position="4"/>
        <end position="61"/>
    </location>
</feature>